<dbReference type="GO" id="GO:0005737">
    <property type="term" value="C:cytoplasm"/>
    <property type="evidence" value="ECO:0007669"/>
    <property type="project" value="TreeGrafter"/>
</dbReference>
<proteinExistence type="inferred from homology"/>
<dbReference type="NCBIfam" id="NF006958">
    <property type="entry name" value="PRK09435.1"/>
    <property type="match status" value="1"/>
</dbReference>
<dbReference type="GO" id="GO:0003924">
    <property type="term" value="F:GTPase activity"/>
    <property type="evidence" value="ECO:0007669"/>
    <property type="project" value="InterPro"/>
</dbReference>
<dbReference type="InterPro" id="IPR005129">
    <property type="entry name" value="GTPase_ArgK"/>
</dbReference>
<dbReference type="AlphaFoldDB" id="A0A7S3GG76"/>
<dbReference type="InterPro" id="IPR003593">
    <property type="entry name" value="AAA+_ATPase"/>
</dbReference>
<reference evidence="4" key="1">
    <citation type="submission" date="2021-01" db="EMBL/GenBank/DDBJ databases">
        <authorList>
            <person name="Corre E."/>
            <person name="Pelletier E."/>
            <person name="Niang G."/>
            <person name="Scheremetjew M."/>
            <person name="Finn R."/>
            <person name="Kale V."/>
            <person name="Holt S."/>
            <person name="Cochrane G."/>
            <person name="Meng A."/>
            <person name="Brown T."/>
            <person name="Cohen L."/>
        </authorList>
    </citation>
    <scope>NUCLEOTIDE SEQUENCE</scope>
    <source>
        <strain evidence="4">NIES-2562</strain>
    </source>
</reference>
<feature type="region of interest" description="Disordered" evidence="2">
    <location>
        <begin position="43"/>
        <end position="70"/>
    </location>
</feature>
<dbReference type="InterPro" id="IPR027417">
    <property type="entry name" value="P-loop_NTPase"/>
</dbReference>
<feature type="compositionally biased region" description="Low complexity" evidence="2">
    <location>
        <begin position="158"/>
        <end position="167"/>
    </location>
</feature>
<dbReference type="Gene3D" id="1.10.287.130">
    <property type="match status" value="1"/>
</dbReference>
<evidence type="ECO:0000313" key="4">
    <source>
        <dbReference type="EMBL" id="CAE0265345.1"/>
    </source>
</evidence>
<dbReference type="Gene3D" id="1.20.5.170">
    <property type="match status" value="1"/>
</dbReference>
<dbReference type="PANTHER" id="PTHR23408:SF3">
    <property type="entry name" value="METHYLMALONIC ACIDURIA TYPE A PROTEIN, MITOCHONDRIAL"/>
    <property type="match status" value="1"/>
</dbReference>
<organism evidence="4">
    <name type="scientific">Palpitomonas bilix</name>
    <dbReference type="NCBI Taxonomy" id="652834"/>
    <lineage>
        <taxon>Eukaryota</taxon>
        <taxon>Eukaryota incertae sedis</taxon>
    </lineage>
</organism>
<feature type="domain" description="AAA+ ATPase" evidence="3">
    <location>
        <begin position="175"/>
        <end position="347"/>
    </location>
</feature>
<dbReference type="NCBIfam" id="TIGR00750">
    <property type="entry name" value="lao"/>
    <property type="match status" value="1"/>
</dbReference>
<protein>
    <recommendedName>
        <fullName evidence="3">AAA+ ATPase domain-containing protein</fullName>
    </recommendedName>
</protein>
<evidence type="ECO:0000256" key="1">
    <source>
        <dbReference type="ARBA" id="ARBA00009625"/>
    </source>
</evidence>
<feature type="compositionally biased region" description="Low complexity" evidence="2">
    <location>
        <begin position="45"/>
        <end position="62"/>
    </location>
</feature>
<dbReference type="GO" id="GO:0005525">
    <property type="term" value="F:GTP binding"/>
    <property type="evidence" value="ECO:0007669"/>
    <property type="project" value="InterPro"/>
</dbReference>
<dbReference type="PANTHER" id="PTHR23408">
    <property type="entry name" value="METHYLMALONYL-COA MUTASE"/>
    <property type="match status" value="1"/>
</dbReference>
<name>A0A7S3GG76_9EUKA</name>
<sequence>MIPPSLPLRSWARVALFRPRPSSLLPSSCLRVSAAITSAPLLRNSSSTTPLTPPLTSTSTPTRANAHTHASREEIEVLHSFDADVQARIHTLAKGVAEGNRTSLSKAITLVESTRPDHRRMAQVLLALSAREAAASSLSSSSSSPPSPTPPHQDGQDSTATSTLPSSLASLYPHRPLRLGIMGPPGAGKSTFIEALGVRLARAGLKVCVLAIDPSSAVTGGSILGDKTRMFHLCQEPNAYVRPSPTRGTLGGIAERTAEVIELCESAGYDIVLVETVGVGQSEIAVYDVVDVCALLVPPGGGDELQGIKKGIMEAADLIIVNKADGDLLPSARRSRTEYSRALRLLRHRSDYWTPRAMSCSAHENTAIDDVWKAVLSFQNTRIKHSEFDEWRTEQRERLMWKQVKEMLVDRLMRDSEVKERAQSLLKQVKDGPLAPGLAAEQLVNTFLKQN</sequence>
<dbReference type="CDD" id="cd03114">
    <property type="entry name" value="MMAA-like"/>
    <property type="match status" value="1"/>
</dbReference>
<dbReference type="Pfam" id="PF03308">
    <property type="entry name" value="MeaB"/>
    <property type="match status" value="1"/>
</dbReference>
<accession>A0A7S3GG76</accession>
<dbReference type="EMBL" id="HBIB01042213">
    <property type="protein sequence ID" value="CAE0265345.1"/>
    <property type="molecule type" value="Transcribed_RNA"/>
</dbReference>
<dbReference type="SUPFAM" id="SSF52540">
    <property type="entry name" value="P-loop containing nucleoside triphosphate hydrolases"/>
    <property type="match status" value="1"/>
</dbReference>
<gene>
    <name evidence="4" type="ORF">PBIL07802_LOCUS27681</name>
</gene>
<dbReference type="Gene3D" id="3.40.50.300">
    <property type="entry name" value="P-loop containing nucleotide triphosphate hydrolases"/>
    <property type="match status" value="1"/>
</dbReference>
<evidence type="ECO:0000259" key="3">
    <source>
        <dbReference type="SMART" id="SM00382"/>
    </source>
</evidence>
<feature type="region of interest" description="Disordered" evidence="2">
    <location>
        <begin position="136"/>
        <end position="167"/>
    </location>
</feature>
<comment type="similarity">
    <text evidence="1">Belongs to the SIMIBI class G3E GTPase family. ArgK/MeaB subfamily.</text>
</comment>
<evidence type="ECO:0000256" key="2">
    <source>
        <dbReference type="SAM" id="MobiDB-lite"/>
    </source>
</evidence>
<dbReference type="SMART" id="SM00382">
    <property type="entry name" value="AAA"/>
    <property type="match status" value="1"/>
</dbReference>